<dbReference type="KEGG" id="dcb:C3Y92_01315"/>
<accession>A0A4P6HLI5</accession>
<dbReference type="OrthoDB" id="5622143at2"/>
<gene>
    <name evidence="1" type="ORF">C3Y92_01315</name>
</gene>
<dbReference type="Pfam" id="PF22396">
    <property type="entry name" value="DUF6976"/>
    <property type="match status" value="1"/>
</dbReference>
<name>A0A4P6HLI5_9BACT</name>
<dbReference type="Proteomes" id="UP000293296">
    <property type="component" value="Chromosome"/>
</dbReference>
<reference evidence="1 2" key="1">
    <citation type="submission" date="2018-02" db="EMBL/GenBank/DDBJ databases">
        <title>Genome sequence of Desulfovibrio carbinolicus DSM 3852.</title>
        <authorList>
            <person name="Wilbanks E."/>
            <person name="Skennerton C.T."/>
            <person name="Orphan V.J."/>
        </authorList>
    </citation>
    <scope>NUCLEOTIDE SEQUENCE [LARGE SCALE GENOMIC DNA]</scope>
    <source>
        <strain evidence="1 2">DSM 3852</strain>
    </source>
</reference>
<organism evidence="1 2">
    <name type="scientific">Solidesulfovibrio carbinolicus</name>
    <dbReference type="NCBI Taxonomy" id="296842"/>
    <lineage>
        <taxon>Bacteria</taxon>
        <taxon>Pseudomonadati</taxon>
        <taxon>Thermodesulfobacteriota</taxon>
        <taxon>Desulfovibrionia</taxon>
        <taxon>Desulfovibrionales</taxon>
        <taxon>Desulfovibrionaceae</taxon>
        <taxon>Solidesulfovibrio</taxon>
    </lineage>
</organism>
<dbReference type="EMBL" id="CP026538">
    <property type="protein sequence ID" value="QAZ65948.1"/>
    <property type="molecule type" value="Genomic_DNA"/>
</dbReference>
<evidence type="ECO:0000313" key="1">
    <source>
        <dbReference type="EMBL" id="QAZ65948.1"/>
    </source>
</evidence>
<proteinExistence type="predicted"/>
<keyword evidence="2" id="KW-1185">Reference proteome</keyword>
<evidence type="ECO:0000313" key="2">
    <source>
        <dbReference type="Proteomes" id="UP000293296"/>
    </source>
</evidence>
<protein>
    <submittedName>
        <fullName evidence="1">Uncharacterized protein</fullName>
    </submittedName>
</protein>
<dbReference type="InterPro" id="IPR054249">
    <property type="entry name" value="DUF6976"/>
</dbReference>
<sequence>MQQTISTVADIKQKIEAGRKLLLAGDEEALRALPKGDWIAGTIPYFIAADKGGMVSREMICATDITDYTAGIEIAVYDANGLARIYTEGPKHGFSFIILPAASKTHLSFALNAPNYKDFGVRPLIGWVAGVHLSDLGKKTPKVVNGQTGEVLEDAALVLQAQLPPGKVAEIGIINLFEQGDGDILSFGSDGFSAKDVLVNGEKRNFAAYIMKNKLDTKLPLVADYYGAMVNISFQDVDEVEGQVKFYAPVFTGIRYKHARPVADYVKVFNDRLGREGAIDSSRVAFSCNCILNYLYSELEGKKTDPFVGPVTFGEIAYQLLNQTLVYLEIMDV</sequence>
<dbReference type="RefSeq" id="WP_129348755.1">
    <property type="nucleotide sequence ID" value="NZ_CP026538.1"/>
</dbReference>
<dbReference type="AlphaFoldDB" id="A0A4P6HLI5"/>